<evidence type="ECO:0000256" key="1">
    <source>
        <dbReference type="SAM" id="MobiDB-lite"/>
    </source>
</evidence>
<dbReference type="EMBL" id="KV875107">
    <property type="protein sequence ID" value="OIW23244.1"/>
    <property type="molecule type" value="Genomic_DNA"/>
</dbReference>
<organism evidence="2 3">
    <name type="scientific">Coniochaeta ligniaria NRRL 30616</name>
    <dbReference type="NCBI Taxonomy" id="1408157"/>
    <lineage>
        <taxon>Eukaryota</taxon>
        <taxon>Fungi</taxon>
        <taxon>Dikarya</taxon>
        <taxon>Ascomycota</taxon>
        <taxon>Pezizomycotina</taxon>
        <taxon>Sordariomycetes</taxon>
        <taxon>Sordariomycetidae</taxon>
        <taxon>Coniochaetales</taxon>
        <taxon>Coniochaetaceae</taxon>
        <taxon>Coniochaeta</taxon>
    </lineage>
</organism>
<evidence type="ECO:0000313" key="2">
    <source>
        <dbReference type="EMBL" id="OIW23244.1"/>
    </source>
</evidence>
<reference evidence="2 3" key="1">
    <citation type="submission" date="2016-10" db="EMBL/GenBank/DDBJ databases">
        <title>Draft genome sequence of Coniochaeta ligniaria NRRL30616, a lignocellulolytic fungus for bioabatement of inhibitors in plant biomass hydrolysates.</title>
        <authorList>
            <consortium name="DOE Joint Genome Institute"/>
            <person name="Jimenez D.J."/>
            <person name="Hector R.E."/>
            <person name="Riley R."/>
            <person name="Sun H."/>
            <person name="Grigoriev I.V."/>
            <person name="Van Elsas J.D."/>
            <person name="Nichols N.N."/>
        </authorList>
    </citation>
    <scope>NUCLEOTIDE SEQUENCE [LARGE SCALE GENOMIC DNA]</scope>
    <source>
        <strain evidence="2 3">NRRL 30616</strain>
    </source>
</reference>
<accession>A0A1J7J259</accession>
<dbReference type="InParanoid" id="A0A1J7J259"/>
<feature type="region of interest" description="Disordered" evidence="1">
    <location>
        <begin position="582"/>
        <end position="602"/>
    </location>
</feature>
<dbReference type="Proteomes" id="UP000182658">
    <property type="component" value="Unassembled WGS sequence"/>
</dbReference>
<protein>
    <submittedName>
        <fullName evidence="2">Uncharacterized protein</fullName>
    </submittedName>
</protein>
<gene>
    <name evidence="2" type="ORF">CONLIGDRAFT_649774</name>
</gene>
<keyword evidence="3" id="KW-1185">Reference proteome</keyword>
<dbReference type="AlphaFoldDB" id="A0A1J7J259"/>
<proteinExistence type="predicted"/>
<sequence>MTWGKTTLLRKLQCSTTEDTRDSLGANLTADEYWTAGQIPLTLGLPSILGLHGNAQRDDSYGGDRRLSARSGQGCGGHWRRRLFQRGVEKLGATPSSISQNGSFASAGWGYTHAEIGMYTYTEISMHTYTEISMYSRPQISMYTHTGISMHTHSDISVYAHAVTGMFQYGGEGVQDERFTGGIDPRYGRLERTCRTTRQLWSSTGGTVAVSNPNTREFVFHQVFNQPTTTPLSSAKYNHLFAGQSIGGNTLSLGVAKKAAADCVFDVLCRTHYGRTDILDRPLLFAGCTAITATGSRICYTNGQGWRPCGMTTRNRRWACPKEPTLVAVWSREKLQSQLERAKAKNVRAGTKLGIADPFYDHHHPASIAAAWDTGGTEVFDLASNENIKGLGVRYMRCRVDCNRHKPYGAEDLHEYASSDILGLCTLKYDPLHYGSYNGIERHDRTYSERPTGFSTLAGSSVNHTPRKRYTAVFRRRSFPIEEAFSCPRPGTPPHLASPDNDWSINRGFAEPSRLSRAPVWLSDDQVNEGRSGVSVSKIMPVIKGRHTGQTMAHRVYLQRPQLAVPFLSTPNYLGDSGTVLEEGKHGNHRQLERRASKHEASPRNCIVEKELRHSRSGQDGSSTCIAMAGDCVHFDLCTSEDQ</sequence>
<name>A0A1J7J259_9PEZI</name>
<evidence type="ECO:0000313" key="3">
    <source>
        <dbReference type="Proteomes" id="UP000182658"/>
    </source>
</evidence>